<dbReference type="PROSITE" id="PS51450">
    <property type="entry name" value="LRR"/>
    <property type="match status" value="7"/>
</dbReference>
<gene>
    <name evidence="4" type="ORF">BT63DRAFT_420748</name>
</gene>
<dbReference type="OrthoDB" id="266138at2759"/>
<feature type="compositionally biased region" description="Acidic residues" evidence="3">
    <location>
        <begin position="25"/>
        <end position="37"/>
    </location>
</feature>
<evidence type="ECO:0000313" key="5">
    <source>
        <dbReference type="Proteomes" id="UP000799302"/>
    </source>
</evidence>
<evidence type="ECO:0000256" key="2">
    <source>
        <dbReference type="ARBA" id="ARBA00022737"/>
    </source>
</evidence>
<evidence type="ECO:0000313" key="4">
    <source>
        <dbReference type="EMBL" id="KAF2675550.1"/>
    </source>
</evidence>
<dbReference type="SMART" id="SM00369">
    <property type="entry name" value="LRR_TYP"/>
    <property type="match status" value="5"/>
</dbReference>
<dbReference type="SUPFAM" id="SSF52058">
    <property type="entry name" value="L domain-like"/>
    <property type="match status" value="1"/>
</dbReference>
<protein>
    <submittedName>
        <fullName evidence="4">L domain-like protein</fullName>
    </submittedName>
</protein>
<dbReference type="Pfam" id="PF12799">
    <property type="entry name" value="LRR_4"/>
    <property type="match status" value="3"/>
</dbReference>
<dbReference type="InterPro" id="IPR050836">
    <property type="entry name" value="SDS22/Internalin_LRR"/>
</dbReference>
<keyword evidence="5" id="KW-1185">Reference proteome</keyword>
<evidence type="ECO:0000256" key="3">
    <source>
        <dbReference type="SAM" id="MobiDB-lite"/>
    </source>
</evidence>
<dbReference type="Proteomes" id="UP000799302">
    <property type="component" value="Unassembled WGS sequence"/>
</dbReference>
<dbReference type="InterPro" id="IPR025875">
    <property type="entry name" value="Leu-rich_rpt_4"/>
</dbReference>
<sequence>MPTSPTSNRNGWDGKLRISDINGTNDDDSAVSSEGEDEHSHPVQRHAVVQQGASIEGDKIEADEDLLADYEDDAEDIDLTHCRISSVSKLGLDRFKKVLRLCLRQNAVARIELPESLRETLEEVDFYDNLIKDIQGLEGMRKLKSLDLSFNKIKHLKNVDHLAELTDIYFVQNRISHIQGLEGLSKLRNLELGGNRIRTVENLETLTGLEELWLGKNKITEITGLSTLSNLKILSIQANRITTISGLSALTSLEELHISNNLLTSITGLESNTNLRVIDISSNAIAHLSGLDSLVNLEELWASGCQLASFEEVESQLKDKKELKTVYFEGNPLQTRQPVLYRNKVRLALPQVVQIDATFVTVVGK</sequence>
<reference evidence="4" key="1">
    <citation type="journal article" date="2020" name="Stud. Mycol.">
        <title>101 Dothideomycetes genomes: a test case for predicting lifestyles and emergence of pathogens.</title>
        <authorList>
            <person name="Haridas S."/>
            <person name="Albert R."/>
            <person name="Binder M."/>
            <person name="Bloem J."/>
            <person name="Labutti K."/>
            <person name="Salamov A."/>
            <person name="Andreopoulos B."/>
            <person name="Baker S."/>
            <person name="Barry K."/>
            <person name="Bills G."/>
            <person name="Bluhm B."/>
            <person name="Cannon C."/>
            <person name="Castanera R."/>
            <person name="Culley D."/>
            <person name="Daum C."/>
            <person name="Ezra D."/>
            <person name="Gonzalez J."/>
            <person name="Henrissat B."/>
            <person name="Kuo A."/>
            <person name="Liang C."/>
            <person name="Lipzen A."/>
            <person name="Lutzoni F."/>
            <person name="Magnuson J."/>
            <person name="Mondo S."/>
            <person name="Nolan M."/>
            <person name="Ohm R."/>
            <person name="Pangilinan J."/>
            <person name="Park H.-J."/>
            <person name="Ramirez L."/>
            <person name="Alfaro M."/>
            <person name="Sun H."/>
            <person name="Tritt A."/>
            <person name="Yoshinaga Y."/>
            <person name="Zwiers L.-H."/>
            <person name="Turgeon B."/>
            <person name="Goodwin S."/>
            <person name="Spatafora J."/>
            <person name="Crous P."/>
            <person name="Grigoriev I."/>
        </authorList>
    </citation>
    <scope>NUCLEOTIDE SEQUENCE</scope>
    <source>
        <strain evidence="4">CBS 115976</strain>
    </source>
</reference>
<feature type="region of interest" description="Disordered" evidence="3">
    <location>
        <begin position="1"/>
        <end position="54"/>
    </location>
</feature>
<dbReference type="PANTHER" id="PTHR46652:SF3">
    <property type="entry name" value="LEUCINE-RICH REPEAT-CONTAINING PROTEIN 9"/>
    <property type="match status" value="1"/>
</dbReference>
<dbReference type="Gene3D" id="3.80.10.10">
    <property type="entry name" value="Ribonuclease Inhibitor"/>
    <property type="match status" value="3"/>
</dbReference>
<dbReference type="InterPro" id="IPR001611">
    <property type="entry name" value="Leu-rich_rpt"/>
</dbReference>
<dbReference type="AlphaFoldDB" id="A0A6A6UUP6"/>
<dbReference type="InterPro" id="IPR032675">
    <property type="entry name" value="LRR_dom_sf"/>
</dbReference>
<dbReference type="FunFam" id="3.80.10.10:FF:000446">
    <property type="entry name" value="Protein phosphatase 1 regulatory subunit SDS22"/>
    <property type="match status" value="1"/>
</dbReference>
<accession>A0A6A6UUP6</accession>
<dbReference type="PANTHER" id="PTHR46652">
    <property type="entry name" value="LEUCINE-RICH REPEAT AND IQ DOMAIN-CONTAINING PROTEIN 1-RELATED"/>
    <property type="match status" value="1"/>
</dbReference>
<proteinExistence type="predicted"/>
<name>A0A6A6UUP6_9PEZI</name>
<dbReference type="Pfam" id="PF13516">
    <property type="entry name" value="LRR_6"/>
    <property type="match status" value="1"/>
</dbReference>
<dbReference type="EMBL" id="MU004230">
    <property type="protein sequence ID" value="KAF2675550.1"/>
    <property type="molecule type" value="Genomic_DNA"/>
</dbReference>
<keyword evidence="2" id="KW-0677">Repeat</keyword>
<keyword evidence="1" id="KW-0433">Leucine-rich repeat</keyword>
<dbReference type="InterPro" id="IPR003591">
    <property type="entry name" value="Leu-rich_rpt_typical-subtyp"/>
</dbReference>
<feature type="compositionally biased region" description="Polar residues" evidence="3">
    <location>
        <begin position="1"/>
        <end position="10"/>
    </location>
</feature>
<dbReference type="SMART" id="SM00365">
    <property type="entry name" value="LRR_SD22"/>
    <property type="match status" value="9"/>
</dbReference>
<evidence type="ECO:0000256" key="1">
    <source>
        <dbReference type="ARBA" id="ARBA00022614"/>
    </source>
</evidence>
<organism evidence="4 5">
    <name type="scientific">Microthyrium microscopicum</name>
    <dbReference type="NCBI Taxonomy" id="703497"/>
    <lineage>
        <taxon>Eukaryota</taxon>
        <taxon>Fungi</taxon>
        <taxon>Dikarya</taxon>
        <taxon>Ascomycota</taxon>
        <taxon>Pezizomycotina</taxon>
        <taxon>Dothideomycetes</taxon>
        <taxon>Dothideomycetes incertae sedis</taxon>
        <taxon>Microthyriales</taxon>
        <taxon>Microthyriaceae</taxon>
        <taxon>Microthyrium</taxon>
    </lineage>
</organism>